<feature type="domain" description="N-acetyltransferase" evidence="3">
    <location>
        <begin position="7"/>
        <end position="169"/>
    </location>
</feature>
<proteinExistence type="predicted"/>
<dbReference type="EMBL" id="JBAPLU010000002">
    <property type="protein sequence ID" value="MEI4270536.1"/>
    <property type="molecule type" value="Genomic_DNA"/>
</dbReference>
<accession>A0ABU8DNW5</accession>
<dbReference type="CDD" id="cd04301">
    <property type="entry name" value="NAT_SF"/>
    <property type="match status" value="2"/>
</dbReference>
<keyword evidence="2" id="KW-0012">Acyltransferase</keyword>
<evidence type="ECO:0000256" key="2">
    <source>
        <dbReference type="ARBA" id="ARBA00023315"/>
    </source>
</evidence>
<dbReference type="RefSeq" id="WP_336402681.1">
    <property type="nucleotide sequence ID" value="NZ_JBAPLU010000002.1"/>
</dbReference>
<dbReference type="Gene3D" id="3.40.630.30">
    <property type="match status" value="1"/>
</dbReference>
<keyword evidence="5" id="KW-1185">Reference proteome</keyword>
<comment type="caution">
    <text evidence="4">The sequence shown here is derived from an EMBL/GenBank/DDBJ whole genome shotgun (WGS) entry which is preliminary data.</text>
</comment>
<dbReference type="PANTHER" id="PTHR43877">
    <property type="entry name" value="AMINOALKYLPHOSPHONATE N-ACETYLTRANSFERASE-RELATED-RELATED"/>
    <property type="match status" value="1"/>
</dbReference>
<dbReference type="InterPro" id="IPR050832">
    <property type="entry name" value="Bact_Acetyltransf"/>
</dbReference>
<sequence length="325" mass="35234">MPFPAGLTDRPLTRDDLPAVAALYAAAERVDDTGEHHDAADLAEYWFAPFVEVPADTRVVLDGEDVVAVGTAVAPPTFRDAFAVHLDGRVHPDRRGEGIGRVLLDWQVARGREVHAQRHPEAPGRLTVLHQATIGGQEGLLRRAGFTAARWFQTMSRPLTDLPAPRTVEGVELVPFDWARDEQVRHAHNAAFTEHYGSSERDRTSWESMFTGQRAFRPDLSVLAVSDDDVVGYVLAYVHDADTAATGRLDAYYGQIGVVPAARGRGLSKAVIGAALRAAASAGCDSASLEVDTDNVDEAQGLYRAVGFEVARTQVSWSVHLPPRA</sequence>
<dbReference type="InterPro" id="IPR016181">
    <property type="entry name" value="Acyl_CoA_acyltransferase"/>
</dbReference>
<evidence type="ECO:0000259" key="3">
    <source>
        <dbReference type="PROSITE" id="PS51186"/>
    </source>
</evidence>
<evidence type="ECO:0000256" key="1">
    <source>
        <dbReference type="ARBA" id="ARBA00022679"/>
    </source>
</evidence>
<name>A0ABU8DNW5_9ACTN</name>
<dbReference type="PROSITE" id="PS51186">
    <property type="entry name" value="GNAT"/>
    <property type="match status" value="2"/>
</dbReference>
<evidence type="ECO:0000313" key="5">
    <source>
        <dbReference type="Proteomes" id="UP001361570"/>
    </source>
</evidence>
<organism evidence="4 5">
    <name type="scientific">Klenkia sesuvii</name>
    <dbReference type="NCBI Taxonomy" id="3103137"/>
    <lineage>
        <taxon>Bacteria</taxon>
        <taxon>Bacillati</taxon>
        <taxon>Actinomycetota</taxon>
        <taxon>Actinomycetes</taxon>
        <taxon>Geodermatophilales</taxon>
        <taxon>Geodermatophilaceae</taxon>
        <taxon>Klenkia</taxon>
    </lineage>
</organism>
<dbReference type="Proteomes" id="UP001361570">
    <property type="component" value="Unassembled WGS sequence"/>
</dbReference>
<dbReference type="PANTHER" id="PTHR43877:SF2">
    <property type="entry name" value="AMINOALKYLPHOSPHONATE N-ACETYLTRANSFERASE-RELATED"/>
    <property type="match status" value="1"/>
</dbReference>
<evidence type="ECO:0000313" key="4">
    <source>
        <dbReference type="EMBL" id="MEI4270536.1"/>
    </source>
</evidence>
<gene>
    <name evidence="4" type="ORF">TEK04_02270</name>
</gene>
<keyword evidence="1" id="KW-0808">Transferase</keyword>
<dbReference type="Pfam" id="PF00583">
    <property type="entry name" value="Acetyltransf_1"/>
    <property type="match status" value="1"/>
</dbReference>
<reference evidence="4 5" key="1">
    <citation type="submission" date="2024-03" db="EMBL/GenBank/DDBJ databases">
        <title>Draft genome sequence of Klenkia sp. LSe6-5.</title>
        <authorList>
            <person name="Duangmal K."/>
            <person name="Chantavorakit T."/>
        </authorList>
    </citation>
    <scope>NUCLEOTIDE SEQUENCE [LARGE SCALE GENOMIC DNA]</scope>
    <source>
        <strain evidence="4 5">LSe6-5</strain>
    </source>
</reference>
<protein>
    <submittedName>
        <fullName evidence="4">GNAT family N-acetyltransferase</fullName>
    </submittedName>
</protein>
<feature type="domain" description="N-acetyltransferase" evidence="3">
    <location>
        <begin position="171"/>
        <end position="325"/>
    </location>
</feature>
<dbReference type="SUPFAM" id="SSF55729">
    <property type="entry name" value="Acyl-CoA N-acyltransferases (Nat)"/>
    <property type="match status" value="2"/>
</dbReference>
<dbReference type="InterPro" id="IPR000182">
    <property type="entry name" value="GNAT_dom"/>
</dbReference>